<evidence type="ECO:0000256" key="10">
    <source>
        <dbReference type="SAM" id="Phobius"/>
    </source>
</evidence>
<dbReference type="GO" id="GO:0005524">
    <property type="term" value="F:ATP binding"/>
    <property type="evidence" value="ECO:0007669"/>
    <property type="project" value="UniProtKB-KW"/>
</dbReference>
<keyword evidence="7" id="KW-0067">ATP-binding</keyword>
<dbReference type="InterPro" id="IPR003594">
    <property type="entry name" value="HATPase_dom"/>
</dbReference>
<feature type="region of interest" description="Disordered" evidence="9">
    <location>
        <begin position="226"/>
        <end position="247"/>
    </location>
</feature>
<feature type="transmembrane region" description="Helical" evidence="10">
    <location>
        <begin position="12"/>
        <end position="32"/>
    </location>
</feature>
<keyword evidence="10" id="KW-0472">Membrane</keyword>
<keyword evidence="6 13" id="KW-0418">Kinase</keyword>
<gene>
    <name evidence="13" type="ORF">SRIM_023195</name>
</gene>
<evidence type="ECO:0000256" key="1">
    <source>
        <dbReference type="ARBA" id="ARBA00000085"/>
    </source>
</evidence>
<evidence type="ECO:0000313" key="14">
    <source>
        <dbReference type="Proteomes" id="UP000011074"/>
    </source>
</evidence>
<dbReference type="Pfam" id="PF02518">
    <property type="entry name" value="HATPase_c"/>
    <property type="match status" value="1"/>
</dbReference>
<dbReference type="GO" id="GO:0016020">
    <property type="term" value="C:membrane"/>
    <property type="evidence" value="ECO:0007669"/>
    <property type="project" value="InterPro"/>
</dbReference>
<evidence type="ECO:0000313" key="13">
    <source>
        <dbReference type="EMBL" id="QST86096.1"/>
    </source>
</evidence>
<sequence>MLLPVPLVRGGAPLEALIAALPAVVAAFAAPMRWPWGRITLGAAVITAAVLSLAVDLVYRGPKSYAALWEFAEAPALLVLAARQIRRAPARQAAVGGFLAALAFILLPLRFLHADPPVKGGAAVLVSAPALFVTVGVGGLALYLRAQEDRRHRAVAQARREQRLEVAGDLHDFVAHEITGIVLEVQAARVAEYDREQTAELLARLEDAGLRALDSMDRTVRTLRDPEGHAVADSPQPPEAYGDAGELPPTRLYGLADLAEMVERFGATGVRTALDLDDALSGTLPRATEDAVHRVVLEALTNIRRHAAGAERVSVEVAGAPAGDGPGDGRRVAVTVTDDGGGRPAGPLGLPRHGGGTGLAALTARVEALGGTLAYGRHGDGWRVHAVLPAT</sequence>
<evidence type="ECO:0000259" key="11">
    <source>
        <dbReference type="Pfam" id="PF02518"/>
    </source>
</evidence>
<keyword evidence="10" id="KW-1133">Transmembrane helix</keyword>
<keyword evidence="10" id="KW-0812">Transmembrane</keyword>
<dbReference type="CDD" id="cd16917">
    <property type="entry name" value="HATPase_UhpB-NarQ-NarX-like"/>
    <property type="match status" value="1"/>
</dbReference>
<evidence type="ECO:0000256" key="3">
    <source>
        <dbReference type="ARBA" id="ARBA00022553"/>
    </source>
</evidence>
<dbReference type="Gene3D" id="3.30.565.10">
    <property type="entry name" value="Histidine kinase-like ATPase, C-terminal domain"/>
    <property type="match status" value="1"/>
</dbReference>
<proteinExistence type="predicted"/>
<dbReference type="PANTHER" id="PTHR24421:SF10">
    <property type="entry name" value="NITRATE_NITRITE SENSOR PROTEIN NARQ"/>
    <property type="match status" value="1"/>
</dbReference>
<evidence type="ECO:0000259" key="12">
    <source>
        <dbReference type="Pfam" id="PF07730"/>
    </source>
</evidence>
<dbReference type="Pfam" id="PF07730">
    <property type="entry name" value="HisKA_3"/>
    <property type="match status" value="1"/>
</dbReference>
<evidence type="ECO:0000256" key="7">
    <source>
        <dbReference type="ARBA" id="ARBA00022840"/>
    </source>
</evidence>
<dbReference type="GO" id="GO:0000155">
    <property type="term" value="F:phosphorelay sensor kinase activity"/>
    <property type="evidence" value="ECO:0007669"/>
    <property type="project" value="InterPro"/>
</dbReference>
<feature type="transmembrane region" description="Helical" evidence="10">
    <location>
        <begin position="124"/>
        <end position="144"/>
    </location>
</feature>
<dbReference type="InterPro" id="IPR011712">
    <property type="entry name" value="Sig_transdc_His_kin_sub3_dim/P"/>
</dbReference>
<dbReference type="EC" id="2.7.13.3" evidence="2"/>
<dbReference type="Gene3D" id="1.20.5.1930">
    <property type="match status" value="1"/>
</dbReference>
<keyword evidence="3" id="KW-0597">Phosphoprotein</keyword>
<evidence type="ECO:0000256" key="5">
    <source>
        <dbReference type="ARBA" id="ARBA00022741"/>
    </source>
</evidence>
<dbReference type="AlphaFoldDB" id="A0A8A1UYA5"/>
<organism evidence="13 14">
    <name type="scientific">Streptomyces rimosus subsp. rimosus (strain ATCC 10970 / DSM 40260 / JCM 4667 / NRRL 2234)</name>
    <dbReference type="NCBI Taxonomy" id="1265868"/>
    <lineage>
        <taxon>Bacteria</taxon>
        <taxon>Bacillati</taxon>
        <taxon>Actinomycetota</taxon>
        <taxon>Actinomycetes</taxon>
        <taxon>Kitasatosporales</taxon>
        <taxon>Streptomycetaceae</taxon>
        <taxon>Streptomyces</taxon>
    </lineage>
</organism>
<dbReference type="SUPFAM" id="SSF55874">
    <property type="entry name" value="ATPase domain of HSP90 chaperone/DNA topoisomerase II/histidine kinase"/>
    <property type="match status" value="1"/>
</dbReference>
<keyword evidence="8" id="KW-0902">Two-component regulatory system</keyword>
<dbReference type="Proteomes" id="UP000011074">
    <property type="component" value="Chromosome"/>
</dbReference>
<reference evidence="13" key="2">
    <citation type="submission" date="2020-01" db="EMBL/GenBank/DDBJ databases">
        <authorList>
            <person name="Algora L."/>
            <person name="Schniete J.K."/>
            <person name="MacFadyen A."/>
            <person name="Hoskisson P.A."/>
            <person name="Hunter I.S."/>
            <person name="Herron P.R."/>
        </authorList>
    </citation>
    <scope>NUCLEOTIDE SEQUENCE</scope>
    <source>
        <strain evidence="13">ATCC 10970</strain>
    </source>
</reference>
<dbReference type="InterPro" id="IPR036890">
    <property type="entry name" value="HATPase_C_sf"/>
</dbReference>
<feature type="transmembrane region" description="Helical" evidence="10">
    <location>
        <begin position="39"/>
        <end position="59"/>
    </location>
</feature>
<evidence type="ECO:0000256" key="4">
    <source>
        <dbReference type="ARBA" id="ARBA00022679"/>
    </source>
</evidence>
<name>A0A8A1UYA5_STRR1</name>
<dbReference type="InterPro" id="IPR050482">
    <property type="entry name" value="Sensor_HK_TwoCompSys"/>
</dbReference>
<protein>
    <recommendedName>
        <fullName evidence="2">histidine kinase</fullName>
        <ecNumber evidence="2">2.7.13.3</ecNumber>
    </recommendedName>
</protein>
<evidence type="ECO:0000256" key="8">
    <source>
        <dbReference type="ARBA" id="ARBA00023012"/>
    </source>
</evidence>
<reference evidence="13" key="3">
    <citation type="journal article" date="2021" name="bioRxiv">
        <title>Bilateral symmetry of linear streptomycete chromosomes.</title>
        <authorList>
            <person name="Algora-Gallardo L."/>
            <person name="Schniete J.K."/>
            <person name="Mark D.R."/>
            <person name="Hunter I.S."/>
            <person name="Herron P.R."/>
        </authorList>
    </citation>
    <scope>NUCLEOTIDE SEQUENCE</scope>
    <source>
        <strain evidence="13">ATCC 10970</strain>
    </source>
</reference>
<dbReference type="EMBL" id="CP048261">
    <property type="protein sequence ID" value="QST86096.1"/>
    <property type="molecule type" value="Genomic_DNA"/>
</dbReference>
<evidence type="ECO:0000256" key="2">
    <source>
        <dbReference type="ARBA" id="ARBA00012438"/>
    </source>
</evidence>
<evidence type="ECO:0000256" key="6">
    <source>
        <dbReference type="ARBA" id="ARBA00022777"/>
    </source>
</evidence>
<keyword evidence="5" id="KW-0547">Nucleotide-binding</keyword>
<comment type="catalytic activity">
    <reaction evidence="1">
        <text>ATP + protein L-histidine = ADP + protein N-phospho-L-histidine.</text>
        <dbReference type="EC" id="2.7.13.3"/>
    </reaction>
</comment>
<feature type="transmembrane region" description="Helical" evidence="10">
    <location>
        <begin position="94"/>
        <end position="112"/>
    </location>
</feature>
<feature type="domain" description="Histidine kinase/HSP90-like ATPase" evidence="11">
    <location>
        <begin position="289"/>
        <end position="390"/>
    </location>
</feature>
<evidence type="ECO:0000256" key="9">
    <source>
        <dbReference type="SAM" id="MobiDB-lite"/>
    </source>
</evidence>
<dbReference type="GO" id="GO:0046983">
    <property type="term" value="F:protein dimerization activity"/>
    <property type="evidence" value="ECO:0007669"/>
    <property type="project" value="InterPro"/>
</dbReference>
<feature type="domain" description="Signal transduction histidine kinase subgroup 3 dimerisation and phosphoacceptor" evidence="12">
    <location>
        <begin position="163"/>
        <end position="226"/>
    </location>
</feature>
<reference evidence="13" key="1">
    <citation type="submission" date="2012-12" db="EMBL/GenBank/DDBJ databases">
        <authorList>
            <person name="Pethick F.E."/>
            <person name="MacFadyen A.C."/>
            <person name="Tang Z."/>
            <person name="Sangal V."/>
            <person name="Tze-Tze L."/>
            <person name="Chu J."/>
            <person name="Guo M."/>
            <person name="Kirby R."/>
            <person name="Hoskisson P.A."/>
            <person name="Herron P.R."/>
            <person name="Hunter I.S."/>
        </authorList>
    </citation>
    <scope>NUCLEOTIDE SEQUENCE</scope>
    <source>
        <strain evidence="13">ATCC 10970</strain>
    </source>
</reference>
<dbReference type="PANTHER" id="PTHR24421">
    <property type="entry name" value="NITRATE/NITRITE SENSOR PROTEIN NARX-RELATED"/>
    <property type="match status" value="1"/>
</dbReference>
<keyword evidence="4" id="KW-0808">Transferase</keyword>
<accession>A0A8A1UYA5</accession>